<dbReference type="EMBL" id="PKSG01000394">
    <property type="protein sequence ID" value="POR35858.1"/>
    <property type="molecule type" value="Genomic_DNA"/>
</dbReference>
<reference evidence="2 3" key="1">
    <citation type="submission" date="2018-01" db="EMBL/GenBank/DDBJ databases">
        <title>Harnessing the power of phylogenomics to disentangle the directionality and signatures of interkingdom host jumping in the parasitic fungal genus Tolypocladium.</title>
        <authorList>
            <person name="Quandt C.A."/>
            <person name="Patterson W."/>
            <person name="Spatafora J.W."/>
        </authorList>
    </citation>
    <scope>NUCLEOTIDE SEQUENCE [LARGE SCALE GENOMIC DNA]</scope>
    <source>
        <strain evidence="2 3">NRBC 100945</strain>
    </source>
</reference>
<keyword evidence="3" id="KW-1185">Reference proteome</keyword>
<evidence type="ECO:0000256" key="1">
    <source>
        <dbReference type="SAM" id="Phobius"/>
    </source>
</evidence>
<organism evidence="2 3">
    <name type="scientific">Tolypocladium paradoxum</name>
    <dbReference type="NCBI Taxonomy" id="94208"/>
    <lineage>
        <taxon>Eukaryota</taxon>
        <taxon>Fungi</taxon>
        <taxon>Dikarya</taxon>
        <taxon>Ascomycota</taxon>
        <taxon>Pezizomycotina</taxon>
        <taxon>Sordariomycetes</taxon>
        <taxon>Hypocreomycetidae</taxon>
        <taxon>Hypocreales</taxon>
        <taxon>Ophiocordycipitaceae</taxon>
        <taxon>Tolypocladium</taxon>
    </lineage>
</organism>
<name>A0A2S4L087_9HYPO</name>
<dbReference type="Proteomes" id="UP000237481">
    <property type="component" value="Unassembled WGS sequence"/>
</dbReference>
<feature type="transmembrane region" description="Helical" evidence="1">
    <location>
        <begin position="50"/>
        <end position="69"/>
    </location>
</feature>
<dbReference type="OrthoDB" id="2241241at2759"/>
<sequence>MAHHASRKTPPAKRQSSALIFQSIVVAQKYEAGTPARAATDRSHRGSQRILGIVATCICVPNLVIMWLMKNIKLDEEDLKDEQGVDRAIAKIEKRMYDR</sequence>
<evidence type="ECO:0000313" key="3">
    <source>
        <dbReference type="Proteomes" id="UP000237481"/>
    </source>
</evidence>
<protein>
    <submittedName>
        <fullName evidence="2">Uncharacterized protein</fullName>
    </submittedName>
</protein>
<comment type="caution">
    <text evidence="2">The sequence shown here is derived from an EMBL/GenBank/DDBJ whole genome shotgun (WGS) entry which is preliminary data.</text>
</comment>
<proteinExistence type="predicted"/>
<gene>
    <name evidence="2" type="ORF">TPAR_03944</name>
</gene>
<accession>A0A2S4L087</accession>
<keyword evidence="1" id="KW-0812">Transmembrane</keyword>
<evidence type="ECO:0000313" key="2">
    <source>
        <dbReference type="EMBL" id="POR35858.1"/>
    </source>
</evidence>
<dbReference type="AlphaFoldDB" id="A0A2S4L087"/>
<keyword evidence="1" id="KW-1133">Transmembrane helix</keyword>
<keyword evidence="1" id="KW-0472">Membrane</keyword>